<organism evidence="3 4">
    <name type="scientific">Micromonospora coxensis</name>
    <dbReference type="NCBI Taxonomy" id="356852"/>
    <lineage>
        <taxon>Bacteria</taxon>
        <taxon>Bacillati</taxon>
        <taxon>Actinomycetota</taxon>
        <taxon>Actinomycetes</taxon>
        <taxon>Micromonosporales</taxon>
        <taxon>Micromonosporaceae</taxon>
        <taxon>Micromonospora</taxon>
    </lineage>
</organism>
<keyword evidence="4" id="KW-1185">Reference proteome</keyword>
<feature type="domain" description="SCP2" evidence="2">
    <location>
        <begin position="17"/>
        <end position="105"/>
    </location>
</feature>
<protein>
    <submittedName>
        <fullName evidence="3">SCP-2 sterol transfer family protein</fullName>
    </submittedName>
</protein>
<gene>
    <name evidence="3" type="ORF">GA0070614_0628</name>
</gene>
<dbReference type="OrthoDB" id="3382123at2"/>
<dbReference type="RefSeq" id="WP_088974549.1">
    <property type="nucleotide sequence ID" value="NZ_LT607753.1"/>
</dbReference>
<evidence type="ECO:0000256" key="1">
    <source>
        <dbReference type="SAM" id="MobiDB-lite"/>
    </source>
</evidence>
<proteinExistence type="predicted"/>
<evidence type="ECO:0000313" key="3">
    <source>
        <dbReference type="EMBL" id="SCG39381.1"/>
    </source>
</evidence>
<feature type="region of interest" description="Disordered" evidence="1">
    <location>
        <begin position="106"/>
        <end position="126"/>
    </location>
</feature>
<accession>A0A1C5H1W2</accession>
<dbReference type="InterPro" id="IPR036527">
    <property type="entry name" value="SCP2_sterol-bd_dom_sf"/>
</dbReference>
<evidence type="ECO:0000259" key="2">
    <source>
        <dbReference type="Pfam" id="PF02036"/>
    </source>
</evidence>
<dbReference type="Gene3D" id="3.30.1050.10">
    <property type="entry name" value="SCP2 sterol-binding domain"/>
    <property type="match status" value="1"/>
</dbReference>
<sequence length="126" mass="13988">MSASIEEFLGELADCPYLQRLARVDGTIRLDLTEDGQIHHWHITITSGTITVSRENRPADCILHGDKALLDAAARGERNLTTAWLTRNLVLEGRVELFRLLERLFPGPPAARNPRDLVPPPSGGQQ</sequence>
<dbReference type="Pfam" id="PF02036">
    <property type="entry name" value="SCP2"/>
    <property type="match status" value="1"/>
</dbReference>
<dbReference type="InterPro" id="IPR003033">
    <property type="entry name" value="SCP2_sterol-bd_dom"/>
</dbReference>
<dbReference type="EMBL" id="LT607753">
    <property type="protein sequence ID" value="SCG39381.1"/>
    <property type="molecule type" value="Genomic_DNA"/>
</dbReference>
<name>A0A1C5H1W2_9ACTN</name>
<reference evidence="4" key="1">
    <citation type="submission" date="2016-06" db="EMBL/GenBank/DDBJ databases">
        <authorList>
            <person name="Varghese N."/>
            <person name="Submissions Spin"/>
        </authorList>
    </citation>
    <scope>NUCLEOTIDE SEQUENCE [LARGE SCALE GENOMIC DNA]</scope>
    <source>
        <strain evidence="4">DSM 45161</strain>
    </source>
</reference>
<dbReference type="Proteomes" id="UP000198215">
    <property type="component" value="Chromosome I"/>
</dbReference>
<evidence type="ECO:0000313" key="4">
    <source>
        <dbReference type="Proteomes" id="UP000198215"/>
    </source>
</evidence>
<dbReference type="AlphaFoldDB" id="A0A1C5H1W2"/>
<dbReference type="SUPFAM" id="SSF55718">
    <property type="entry name" value="SCP-like"/>
    <property type="match status" value="1"/>
</dbReference>